<sequence>MQTFTLNTSSRIEVLERELLQLRKRREVFDGVEILQRKKPTTPAVLKSAEASGSGTSKGVAAPSSTSTSTAPPPTIPAASPAPPSPPARSTSQPIATSAPPAPLVHPFANAHDATYAPPNVRNFATLPKPSNDKGKEPAYKTIVPVIQPKLVEEIFQHSMKSPFVTLTPEELLSIAPDVRNKYHDAVTPKRVSTEPVASAHIVEIGTDEVTAVNQLSCSGATLEPGATIVPDPYETYLKHIPHGEHPAEFTVARDSNAIRSIIALIDNKEQIECIVDPGSQIVAMLEEVCLGLNLLFDPTIQLNMQSANGEVDRSLGLIRNVPFCIGEIVLYLQAHVIRNAAYDILLSRPFDVLTQSVVKNFADENQTITILCPNTGETEDRKASSILSGVANRIFSLRGIDSP</sequence>
<evidence type="ECO:0000313" key="3">
    <source>
        <dbReference type="Proteomes" id="UP000194127"/>
    </source>
</evidence>
<dbReference type="InterPro" id="IPR021109">
    <property type="entry name" value="Peptidase_aspartic_dom_sf"/>
</dbReference>
<dbReference type="GeneID" id="36330638"/>
<accession>A0A1X6MYW6</accession>
<proteinExistence type="predicted"/>
<organism evidence="2 3">
    <name type="scientific">Postia placenta MAD-698-R-SB12</name>
    <dbReference type="NCBI Taxonomy" id="670580"/>
    <lineage>
        <taxon>Eukaryota</taxon>
        <taxon>Fungi</taxon>
        <taxon>Dikarya</taxon>
        <taxon>Basidiomycota</taxon>
        <taxon>Agaricomycotina</taxon>
        <taxon>Agaricomycetes</taxon>
        <taxon>Polyporales</taxon>
        <taxon>Adustoporiaceae</taxon>
        <taxon>Rhodonia</taxon>
    </lineage>
</organism>
<dbReference type="RefSeq" id="XP_024338226.1">
    <property type="nucleotide sequence ID" value="XM_024485689.1"/>
</dbReference>
<keyword evidence="3" id="KW-1185">Reference proteome</keyword>
<name>A0A1X6MYW6_9APHY</name>
<evidence type="ECO:0000256" key="1">
    <source>
        <dbReference type="SAM" id="MobiDB-lite"/>
    </source>
</evidence>
<evidence type="ECO:0000313" key="2">
    <source>
        <dbReference type="EMBL" id="OSX61432.1"/>
    </source>
</evidence>
<gene>
    <name evidence="2" type="ORF">POSPLADRAFT_1144318</name>
</gene>
<dbReference type="AlphaFoldDB" id="A0A1X6MYW6"/>
<protein>
    <submittedName>
        <fullName evidence="2">Uncharacterized protein</fullName>
    </submittedName>
</protein>
<feature type="region of interest" description="Disordered" evidence="1">
    <location>
        <begin position="31"/>
        <end position="107"/>
    </location>
</feature>
<dbReference type="EMBL" id="KZ110598">
    <property type="protein sequence ID" value="OSX61432.1"/>
    <property type="molecule type" value="Genomic_DNA"/>
</dbReference>
<dbReference type="Gene3D" id="2.40.70.10">
    <property type="entry name" value="Acid Proteases"/>
    <property type="match status" value="1"/>
</dbReference>
<dbReference type="CDD" id="cd00303">
    <property type="entry name" value="retropepsin_like"/>
    <property type="match status" value="1"/>
</dbReference>
<feature type="compositionally biased region" description="Low complexity" evidence="1">
    <location>
        <begin position="61"/>
        <end position="70"/>
    </location>
</feature>
<feature type="compositionally biased region" description="Pro residues" evidence="1">
    <location>
        <begin position="71"/>
        <end position="87"/>
    </location>
</feature>
<dbReference type="Proteomes" id="UP000194127">
    <property type="component" value="Unassembled WGS sequence"/>
</dbReference>
<dbReference type="STRING" id="670580.A0A1X6MYW6"/>
<reference evidence="2 3" key="1">
    <citation type="submission" date="2017-04" db="EMBL/GenBank/DDBJ databases">
        <title>Genome Sequence of the Model Brown-Rot Fungus Postia placenta SB12.</title>
        <authorList>
            <consortium name="DOE Joint Genome Institute"/>
            <person name="Gaskell J."/>
            <person name="Kersten P."/>
            <person name="Larrondo L.F."/>
            <person name="Canessa P."/>
            <person name="Martinez D."/>
            <person name="Hibbett D."/>
            <person name="Schmoll M."/>
            <person name="Kubicek C.P."/>
            <person name="Martinez A.T."/>
            <person name="Yadav J."/>
            <person name="Master E."/>
            <person name="Magnuson J.K."/>
            <person name="James T."/>
            <person name="Yaver D."/>
            <person name="Berka R."/>
            <person name="Labutti K."/>
            <person name="Lipzen A."/>
            <person name="Aerts A."/>
            <person name="Barry K."/>
            <person name="Henrissat B."/>
            <person name="Blanchette R."/>
            <person name="Grigoriev I."/>
            <person name="Cullen D."/>
        </authorList>
    </citation>
    <scope>NUCLEOTIDE SEQUENCE [LARGE SCALE GENOMIC DNA]</scope>
    <source>
        <strain evidence="2 3">MAD-698-R-SB12</strain>
    </source>
</reference>